<dbReference type="GO" id="GO:0005509">
    <property type="term" value="F:calcium ion binding"/>
    <property type="evidence" value="ECO:0007669"/>
    <property type="project" value="UniProtKB-UniRule"/>
</dbReference>
<dbReference type="GO" id="GO:0005886">
    <property type="term" value="C:plasma membrane"/>
    <property type="evidence" value="ECO:0007669"/>
    <property type="project" value="UniProtKB-SubCell"/>
</dbReference>
<dbReference type="PANTHER" id="PTHR24026:SF126">
    <property type="entry name" value="PROTOCADHERIN FAT 4"/>
    <property type="match status" value="1"/>
</dbReference>
<accession>A0ABD3WJ73</accession>
<keyword evidence="1" id="KW-0812">Transmembrane</keyword>
<dbReference type="InterPro" id="IPR015919">
    <property type="entry name" value="Cadherin-like_sf"/>
</dbReference>
<gene>
    <name evidence="5" type="ORF">ACJMK2_035983</name>
</gene>
<keyword evidence="2" id="KW-0472">Membrane</keyword>
<reference evidence="5 6" key="1">
    <citation type="submission" date="2024-11" db="EMBL/GenBank/DDBJ databases">
        <title>Chromosome-level genome assembly of the freshwater bivalve Anodonta woodiana.</title>
        <authorList>
            <person name="Chen X."/>
        </authorList>
    </citation>
    <scope>NUCLEOTIDE SEQUENCE [LARGE SCALE GENOMIC DNA]</scope>
    <source>
        <strain evidence="5">MN2024</strain>
        <tissue evidence="5">Gills</tissue>
    </source>
</reference>
<comment type="caution">
    <text evidence="5">The sequence shown here is derived from an EMBL/GenBank/DDBJ whole genome shotgun (WGS) entry which is preliminary data.</text>
</comment>
<feature type="domain" description="Cadherin" evidence="4">
    <location>
        <begin position="333"/>
        <end position="429"/>
    </location>
</feature>
<dbReference type="Gene3D" id="2.60.40.60">
    <property type="entry name" value="Cadherins"/>
    <property type="match status" value="5"/>
</dbReference>
<dbReference type="PRINTS" id="PR00205">
    <property type="entry name" value="CADHERIN"/>
</dbReference>
<dbReference type="Proteomes" id="UP001634394">
    <property type="component" value="Unassembled WGS sequence"/>
</dbReference>
<evidence type="ECO:0000313" key="5">
    <source>
        <dbReference type="EMBL" id="KAL3872782.1"/>
    </source>
</evidence>
<organism evidence="5 6">
    <name type="scientific">Sinanodonta woodiana</name>
    <name type="common">Chinese pond mussel</name>
    <name type="synonym">Anodonta woodiana</name>
    <dbReference type="NCBI Taxonomy" id="1069815"/>
    <lineage>
        <taxon>Eukaryota</taxon>
        <taxon>Metazoa</taxon>
        <taxon>Spiralia</taxon>
        <taxon>Lophotrochozoa</taxon>
        <taxon>Mollusca</taxon>
        <taxon>Bivalvia</taxon>
        <taxon>Autobranchia</taxon>
        <taxon>Heteroconchia</taxon>
        <taxon>Palaeoheterodonta</taxon>
        <taxon>Unionida</taxon>
        <taxon>Unionoidea</taxon>
        <taxon>Unionidae</taxon>
        <taxon>Unioninae</taxon>
        <taxon>Sinanodonta</taxon>
    </lineage>
</organism>
<dbReference type="CDD" id="cd11304">
    <property type="entry name" value="Cadherin_repeat"/>
    <property type="match status" value="4"/>
</dbReference>
<dbReference type="PANTHER" id="PTHR24026">
    <property type="entry name" value="FAT ATYPICAL CADHERIN-RELATED"/>
    <property type="match status" value="1"/>
</dbReference>
<dbReference type="GO" id="GO:0007155">
    <property type="term" value="P:cell adhesion"/>
    <property type="evidence" value="ECO:0007669"/>
    <property type="project" value="UniProtKB-KW"/>
</dbReference>
<feature type="domain" description="Cadherin" evidence="4">
    <location>
        <begin position="182"/>
        <end position="295"/>
    </location>
</feature>
<evidence type="ECO:0000313" key="6">
    <source>
        <dbReference type="Proteomes" id="UP001634394"/>
    </source>
</evidence>
<proteinExistence type="predicted"/>
<dbReference type="PROSITE" id="PS50268">
    <property type="entry name" value="CADHERIN_2"/>
    <property type="match status" value="4"/>
</dbReference>
<protein>
    <recommendedName>
        <fullName evidence="4">Cadherin domain-containing protein</fullName>
    </recommendedName>
</protein>
<evidence type="ECO:0000256" key="2">
    <source>
        <dbReference type="ARBA" id="ARBA00022989"/>
    </source>
</evidence>
<keyword evidence="2" id="KW-1133">Transmembrane helix</keyword>
<evidence type="ECO:0000256" key="1">
    <source>
        <dbReference type="ARBA" id="ARBA00022692"/>
    </source>
</evidence>
<feature type="domain" description="Cadherin" evidence="4">
    <location>
        <begin position="548"/>
        <end position="654"/>
    </location>
</feature>
<dbReference type="EMBL" id="JBJQND010000006">
    <property type="protein sequence ID" value="KAL3872782.1"/>
    <property type="molecule type" value="Genomic_DNA"/>
</dbReference>
<keyword evidence="3" id="KW-0106">Calcium</keyword>
<dbReference type="Pfam" id="PF00028">
    <property type="entry name" value="Cadherin"/>
    <property type="match status" value="1"/>
</dbReference>
<dbReference type="InterPro" id="IPR002126">
    <property type="entry name" value="Cadherin-like_dom"/>
</dbReference>
<evidence type="ECO:0000256" key="3">
    <source>
        <dbReference type="PROSITE-ProRule" id="PRU00043"/>
    </source>
</evidence>
<keyword evidence="6" id="KW-1185">Reference proteome</keyword>
<dbReference type="SUPFAM" id="SSF49313">
    <property type="entry name" value="Cadherin-like"/>
    <property type="match status" value="4"/>
</dbReference>
<feature type="domain" description="Cadherin" evidence="4">
    <location>
        <begin position="432"/>
        <end position="540"/>
    </location>
</feature>
<name>A0ABD3WJ73_SINWO</name>
<dbReference type="SMART" id="SM00112">
    <property type="entry name" value="CA"/>
    <property type="match status" value="4"/>
</dbReference>
<evidence type="ECO:0000259" key="4">
    <source>
        <dbReference type="PROSITE" id="PS50268"/>
    </source>
</evidence>
<sequence length="681" mass="73540">CNAIRYVGVPDPASFANESSVGIGVAYVVMQPVFRCCGVIEEWHAYISASGTITFDLWRDAPGGLKLVGTMEYTAAAANAEITFNVPSGSKYTVLPNDYIGWYTRGKEMIAYKPETVSIAPQAKYFMLRPKNMAIGETLDWSSASPVSSNTYAIRAQYGVNNYPNFVNLDAEIRVIPPVTIGTTVYTVSATDPDISDTTITQLTYGMSNASTYFSFDNTTSELQPPSAACNPNTALVSELTTQQTSIITVTTSDINGDTVTCSLTPTDPSGSPFSLQNALSTGVFTIYTNVNPNFRVATRDMYTLYITCTDGKNSTRILCGVRILPSQPPLFTNIPTLVTMSTSNVKSDTVYDVKVSDVDSQTFNYSITCVPANCPFTIFNTGHIQLDKDLSNHTVGGYDVYVTVTDGYNTVSSTLSVTISGINVAPKFTNLPRANILAVPENTAPGSSIYQVSATDINNDMLTYNMTSSPVTGANYFTIESTSGLVSTLTTSVLNFEAMTDKLYTITVRVSDGKLTTPSMLVIQVLDVNEGLSFSQNEYKIVVNESVYSLYTFYAYNNAAVGFMLGNVFATDADTGTNGNFVLSSEQSGLPENYFSVSSSGQVTIQRSLYKVPAGTVLPFIIYATDAGHPSLQGATNVRVIVLEGPTTTVPTTTSKYKTFFSDERNIAWGVLPLQTLCRT</sequence>
<dbReference type="AlphaFoldDB" id="A0ABD3WJ73"/>
<feature type="non-terminal residue" evidence="5">
    <location>
        <position position="1"/>
    </location>
</feature>